<dbReference type="Pfam" id="PF08327">
    <property type="entry name" value="AHSA1"/>
    <property type="match status" value="1"/>
</dbReference>
<dbReference type="Gene3D" id="3.30.530.20">
    <property type="match status" value="1"/>
</dbReference>
<protein>
    <submittedName>
        <fullName evidence="3">SRPBCC domain-containing protein</fullName>
    </submittedName>
</protein>
<accession>A0ABW6HXP8</accession>
<proteinExistence type="inferred from homology"/>
<comment type="caution">
    <text evidence="3">The sequence shown here is derived from an EMBL/GenBank/DDBJ whole genome shotgun (WGS) entry which is preliminary data.</text>
</comment>
<dbReference type="CDD" id="cd07814">
    <property type="entry name" value="SRPBCC_CalC_Aha1-like"/>
    <property type="match status" value="1"/>
</dbReference>
<sequence>MVSPENEKHWGRMEYIAIMPHKSFEIKDGFCDEDGNINPSLPVSKGTIVFAQTASGTLVEFKMFYSSEKEIETIVKMGFEQGIAACLEQLEALFQENKI</sequence>
<reference evidence="3 4" key="1">
    <citation type="submission" date="2024-06" db="EMBL/GenBank/DDBJ databases">
        <title>Flavobacterium spp. isolated from glacier.</title>
        <authorList>
            <person name="Han D."/>
        </authorList>
    </citation>
    <scope>NUCLEOTIDE SEQUENCE [LARGE SCALE GENOMIC DNA]</scope>
    <source>
        <strain evidence="3 4">LS2P90</strain>
    </source>
</reference>
<gene>
    <name evidence="3" type="ORF">ACFX5E_12030</name>
</gene>
<dbReference type="SUPFAM" id="SSF55961">
    <property type="entry name" value="Bet v1-like"/>
    <property type="match status" value="1"/>
</dbReference>
<keyword evidence="4" id="KW-1185">Reference proteome</keyword>
<evidence type="ECO:0000259" key="2">
    <source>
        <dbReference type="Pfam" id="PF08327"/>
    </source>
</evidence>
<dbReference type="InterPro" id="IPR013538">
    <property type="entry name" value="ASHA1/2-like_C"/>
</dbReference>
<dbReference type="InterPro" id="IPR023393">
    <property type="entry name" value="START-like_dom_sf"/>
</dbReference>
<organism evidence="3 4">
    <name type="scientific">Flavobacterium xylosi</name>
    <dbReference type="NCBI Taxonomy" id="3230415"/>
    <lineage>
        <taxon>Bacteria</taxon>
        <taxon>Pseudomonadati</taxon>
        <taxon>Bacteroidota</taxon>
        <taxon>Flavobacteriia</taxon>
        <taxon>Flavobacteriales</taxon>
        <taxon>Flavobacteriaceae</taxon>
        <taxon>Flavobacterium</taxon>
    </lineage>
</organism>
<dbReference type="RefSeq" id="WP_379855461.1">
    <property type="nucleotide sequence ID" value="NZ_JBHZPZ010000014.1"/>
</dbReference>
<feature type="domain" description="Activator of Hsp90 ATPase homologue 1/2-like C-terminal" evidence="2">
    <location>
        <begin position="3"/>
        <end position="94"/>
    </location>
</feature>
<comment type="similarity">
    <text evidence="1">Belongs to the AHA1 family.</text>
</comment>
<evidence type="ECO:0000313" key="3">
    <source>
        <dbReference type="EMBL" id="MFE3868796.1"/>
    </source>
</evidence>
<evidence type="ECO:0000256" key="1">
    <source>
        <dbReference type="ARBA" id="ARBA00006817"/>
    </source>
</evidence>
<dbReference type="Proteomes" id="UP001600109">
    <property type="component" value="Unassembled WGS sequence"/>
</dbReference>
<name>A0ABW6HXP8_9FLAO</name>
<evidence type="ECO:0000313" key="4">
    <source>
        <dbReference type="Proteomes" id="UP001600109"/>
    </source>
</evidence>
<dbReference type="EMBL" id="JBHZPZ010000014">
    <property type="protein sequence ID" value="MFE3868796.1"/>
    <property type="molecule type" value="Genomic_DNA"/>
</dbReference>